<dbReference type="SUPFAM" id="SSF111304">
    <property type="entry name" value="Recombination protein RecR"/>
    <property type="match status" value="1"/>
</dbReference>
<keyword evidence="5 7" id="KW-0233">DNA recombination</keyword>
<keyword evidence="4 7" id="KW-0862">Zinc</keyword>
<dbReference type="NCBIfam" id="TIGR00615">
    <property type="entry name" value="recR"/>
    <property type="match status" value="1"/>
</dbReference>
<dbReference type="PROSITE" id="PS50880">
    <property type="entry name" value="TOPRIM"/>
    <property type="match status" value="1"/>
</dbReference>
<evidence type="ECO:0000256" key="3">
    <source>
        <dbReference type="ARBA" id="ARBA00022771"/>
    </source>
</evidence>
<feature type="domain" description="Toprim" evidence="8">
    <location>
        <begin position="84"/>
        <end position="187"/>
    </location>
</feature>
<dbReference type="Gene3D" id="1.10.8.420">
    <property type="entry name" value="RecR Domain 1"/>
    <property type="match status" value="1"/>
</dbReference>
<proteinExistence type="inferred from homology"/>
<dbReference type="EMBL" id="MHTV01000014">
    <property type="protein sequence ID" value="OHA67225.1"/>
    <property type="molecule type" value="Genomic_DNA"/>
</dbReference>
<name>A0A1G2R2Y3_9BACT</name>
<evidence type="ECO:0000259" key="8">
    <source>
        <dbReference type="PROSITE" id="PS50880"/>
    </source>
</evidence>
<organism evidence="9 10">
    <name type="scientific">Candidatus Wildermuthbacteria bacterium RIFCSPHIGHO2_02_FULL_45_25</name>
    <dbReference type="NCBI Taxonomy" id="1802450"/>
    <lineage>
        <taxon>Bacteria</taxon>
        <taxon>Candidatus Wildermuthiibacteriota</taxon>
    </lineage>
</organism>
<keyword evidence="6 7" id="KW-0234">DNA repair</keyword>
<comment type="similarity">
    <text evidence="7">Belongs to the RecR family.</text>
</comment>
<dbReference type="GO" id="GO:0006281">
    <property type="term" value="P:DNA repair"/>
    <property type="evidence" value="ECO:0007669"/>
    <property type="project" value="UniProtKB-UniRule"/>
</dbReference>
<dbReference type="Gene3D" id="3.40.1360.10">
    <property type="match status" value="1"/>
</dbReference>
<dbReference type="GO" id="GO:0003677">
    <property type="term" value="F:DNA binding"/>
    <property type="evidence" value="ECO:0007669"/>
    <property type="project" value="UniProtKB-UniRule"/>
</dbReference>
<dbReference type="Pfam" id="PF21176">
    <property type="entry name" value="RecR_HhH"/>
    <property type="match status" value="1"/>
</dbReference>
<dbReference type="PANTHER" id="PTHR30446">
    <property type="entry name" value="RECOMBINATION PROTEIN RECR"/>
    <property type="match status" value="1"/>
</dbReference>
<keyword evidence="3 7" id="KW-0863">Zinc-finger</keyword>
<evidence type="ECO:0000313" key="10">
    <source>
        <dbReference type="Proteomes" id="UP000178092"/>
    </source>
</evidence>
<dbReference type="InterPro" id="IPR023627">
    <property type="entry name" value="Rcmb_RecR"/>
</dbReference>
<evidence type="ECO:0000256" key="5">
    <source>
        <dbReference type="ARBA" id="ARBA00023172"/>
    </source>
</evidence>
<evidence type="ECO:0000256" key="6">
    <source>
        <dbReference type="ARBA" id="ARBA00023204"/>
    </source>
</evidence>
<dbReference type="GO" id="GO:0008270">
    <property type="term" value="F:zinc ion binding"/>
    <property type="evidence" value="ECO:0007669"/>
    <property type="project" value="UniProtKB-KW"/>
</dbReference>
<evidence type="ECO:0000256" key="2">
    <source>
        <dbReference type="ARBA" id="ARBA00022763"/>
    </source>
</evidence>
<gene>
    <name evidence="7" type="primary">recR</name>
    <name evidence="9" type="ORF">A3C04_01680</name>
</gene>
<evidence type="ECO:0000313" key="9">
    <source>
        <dbReference type="EMBL" id="OHA67225.1"/>
    </source>
</evidence>
<dbReference type="Pfam" id="PF21175">
    <property type="entry name" value="RecR_C"/>
    <property type="match status" value="1"/>
</dbReference>
<dbReference type="Pfam" id="PF13662">
    <property type="entry name" value="Toprim_4"/>
    <property type="match status" value="1"/>
</dbReference>
<protein>
    <recommendedName>
        <fullName evidence="7">Recombination protein RecR</fullName>
    </recommendedName>
</protein>
<comment type="function">
    <text evidence="7">May play a role in DNA repair. It seems to be involved in an RecBC-independent recombinational process of DNA repair. It may act with RecF and RecO.</text>
</comment>
<dbReference type="GO" id="GO:0006310">
    <property type="term" value="P:DNA recombination"/>
    <property type="evidence" value="ECO:0007669"/>
    <property type="project" value="UniProtKB-UniRule"/>
</dbReference>
<dbReference type="InterPro" id="IPR006171">
    <property type="entry name" value="TOPRIM_dom"/>
</dbReference>
<comment type="caution">
    <text evidence="7">Lacks conserved residue(s) required for the propagation of feature annotation.</text>
</comment>
<dbReference type="InterPro" id="IPR000093">
    <property type="entry name" value="DNA_Rcmb_RecR"/>
</dbReference>
<keyword evidence="2 7" id="KW-0227">DNA damage</keyword>
<dbReference type="SMART" id="SM00493">
    <property type="entry name" value="TOPRIM"/>
    <property type="match status" value="1"/>
</dbReference>
<evidence type="ECO:0000256" key="1">
    <source>
        <dbReference type="ARBA" id="ARBA00022723"/>
    </source>
</evidence>
<sequence length="208" mass="23643">MYPPSIQKAIEQFSRFPTIGQRTASRFAFYILKASPAEVKELIAAIHALKKDIQLCRFCFSPFQISPEHSPLCEICRNTARNTNIVCVVEKENDLESIEKTNLYKGLYFVLGGTVHTLRKEDIRAIRAQELKERLANPKEFGIQIEKFQELLIATNPTPEGEATGLYIERLMEPLHIPVTRLGRGLPIGAELEYADEETLKNALEGRR</sequence>
<evidence type="ECO:0000256" key="4">
    <source>
        <dbReference type="ARBA" id="ARBA00022833"/>
    </source>
</evidence>
<dbReference type="CDD" id="cd01025">
    <property type="entry name" value="TOPRIM_recR"/>
    <property type="match status" value="1"/>
</dbReference>
<dbReference type="HAMAP" id="MF_00017">
    <property type="entry name" value="RecR"/>
    <property type="match status" value="1"/>
</dbReference>
<accession>A0A1G2R2Y3</accession>
<comment type="caution">
    <text evidence="9">The sequence shown here is derived from an EMBL/GenBank/DDBJ whole genome shotgun (WGS) entry which is preliminary data.</text>
</comment>
<dbReference type="AlphaFoldDB" id="A0A1G2R2Y3"/>
<dbReference type="Proteomes" id="UP000178092">
    <property type="component" value="Unassembled WGS sequence"/>
</dbReference>
<reference evidence="9 10" key="1">
    <citation type="journal article" date="2016" name="Nat. Commun.">
        <title>Thousands of microbial genomes shed light on interconnected biogeochemical processes in an aquifer system.</title>
        <authorList>
            <person name="Anantharaman K."/>
            <person name="Brown C.T."/>
            <person name="Hug L.A."/>
            <person name="Sharon I."/>
            <person name="Castelle C.J."/>
            <person name="Probst A.J."/>
            <person name="Thomas B.C."/>
            <person name="Singh A."/>
            <person name="Wilkins M.J."/>
            <person name="Karaoz U."/>
            <person name="Brodie E.L."/>
            <person name="Williams K.H."/>
            <person name="Hubbard S.S."/>
            <person name="Banfield J.F."/>
        </authorList>
    </citation>
    <scope>NUCLEOTIDE SEQUENCE [LARGE SCALE GENOMIC DNA]</scope>
</reference>
<dbReference type="InterPro" id="IPR034137">
    <property type="entry name" value="TOPRIM_RecR"/>
</dbReference>
<evidence type="ECO:0000256" key="7">
    <source>
        <dbReference type="HAMAP-Rule" id="MF_00017"/>
    </source>
</evidence>
<keyword evidence="1 7" id="KW-0479">Metal-binding</keyword>
<dbReference type="PANTHER" id="PTHR30446:SF0">
    <property type="entry name" value="RECOMBINATION PROTEIN RECR"/>
    <property type="match status" value="1"/>
</dbReference>